<dbReference type="Pfam" id="PF00117">
    <property type="entry name" value="GATase"/>
    <property type="match status" value="1"/>
</dbReference>
<comment type="caution">
    <text evidence="13">The sequence shown here is derived from an EMBL/GenBank/DDBJ whole genome shotgun (WGS) entry which is preliminary data.</text>
</comment>
<sequence>MIQISLLLVLGVIIPGLLAISATQGIHLTTTPKYSADPIVENAFHQLRGGSTQSSTIEEMAQELIDSNRKLVVVTGGVLSGIGKGVTASSIGVLFRAMGYRVTALKIDPYLNVDAGTMSPFEHGEVFVLDDGGETDLDLGNYERFLSVCLTKNSNLSTGKIYQQVIEKERVGDYLGKTVQVVPHVSDAIQQWVLEVAKAPITHFSKATAMATDTSRQDNDSMEPEICIVELGGTLGDIESMPFVEALRQLQEQVGYKNMCFVHVSLVPVLGSPISEQKTKPTQHSVKMMMQLGLRPDFLCCRGKEMLGDDTRKKLALFTSVPEQAIISLHDVSNIYRVPLMMVEQNLCGMLAQRLRLPKYRKHGLKYNAAPDLCELRNSKLFREWTQLANSVDQPENDCTIAMVGKYCDQGDAYLSVVKALTHASIATKQKLTIEFIDSSELEGGNEETMARLLKCDGMVVPGGFGSRGFEGKINAIRKAREEKIPFLGICLGMQAAVIEYARSFGGMPTAHSAEFQKDLVEGEDDVVIFMPEGDRERMGGTMRLGARETILRDGSLARKLYGHERIMERHRHRYEVNPIYARKLEGLGLKFVGKNTDASGERMEVIELDNDVHPYFVGAQFHPEFTSRPEKPNPMFLGLLEVVKKQKGFDVSS</sequence>
<evidence type="ECO:0000256" key="1">
    <source>
        <dbReference type="ARBA" id="ARBA00005171"/>
    </source>
</evidence>
<comment type="pathway">
    <text evidence="1 9">Pyrimidine metabolism; CTP biosynthesis via de novo pathway; CTP from UDP: step 2/2.</text>
</comment>
<keyword evidence="14" id="KW-1185">Reference proteome</keyword>
<accession>A0AAD2GBI5</accession>
<evidence type="ECO:0000259" key="12">
    <source>
        <dbReference type="Pfam" id="PF06418"/>
    </source>
</evidence>
<dbReference type="InterPro" id="IPR017926">
    <property type="entry name" value="GATASE"/>
</dbReference>
<dbReference type="HAMAP" id="MF_01227">
    <property type="entry name" value="PyrG"/>
    <property type="match status" value="1"/>
</dbReference>
<evidence type="ECO:0000256" key="2">
    <source>
        <dbReference type="ARBA" id="ARBA00007533"/>
    </source>
</evidence>
<dbReference type="InterPro" id="IPR004468">
    <property type="entry name" value="CTP_synthase"/>
</dbReference>
<dbReference type="InterPro" id="IPR029062">
    <property type="entry name" value="Class_I_gatase-like"/>
</dbReference>
<dbReference type="InterPro" id="IPR033828">
    <property type="entry name" value="GATase1_CTP_Synthase"/>
</dbReference>
<evidence type="ECO:0000259" key="11">
    <source>
        <dbReference type="Pfam" id="PF00117"/>
    </source>
</evidence>
<proteinExistence type="inferred from homology"/>
<name>A0AAD2GBI5_9STRA</name>
<dbReference type="EC" id="6.3.4.2" evidence="9"/>
<organism evidence="13 14">
    <name type="scientific">Cylindrotheca closterium</name>
    <dbReference type="NCBI Taxonomy" id="2856"/>
    <lineage>
        <taxon>Eukaryota</taxon>
        <taxon>Sar</taxon>
        <taxon>Stramenopiles</taxon>
        <taxon>Ochrophyta</taxon>
        <taxon>Bacillariophyta</taxon>
        <taxon>Bacillariophyceae</taxon>
        <taxon>Bacillariophycidae</taxon>
        <taxon>Bacillariales</taxon>
        <taxon>Bacillariaceae</taxon>
        <taxon>Cylindrotheca</taxon>
    </lineage>
</organism>
<keyword evidence="6 9" id="KW-0315">Glutamine amidotransferase</keyword>
<dbReference type="PROSITE" id="PS51273">
    <property type="entry name" value="GATASE_TYPE_1"/>
    <property type="match status" value="1"/>
</dbReference>
<dbReference type="FunFam" id="3.40.50.300:FF:000207">
    <property type="entry name" value="CTP synthase"/>
    <property type="match status" value="1"/>
</dbReference>
<evidence type="ECO:0000256" key="7">
    <source>
        <dbReference type="ARBA" id="ARBA00022975"/>
    </source>
</evidence>
<dbReference type="NCBIfam" id="NF003792">
    <property type="entry name" value="PRK05380.1"/>
    <property type="match status" value="1"/>
</dbReference>
<dbReference type="EMBL" id="CAKOGP040002413">
    <property type="protein sequence ID" value="CAJ1968902.1"/>
    <property type="molecule type" value="Genomic_DNA"/>
</dbReference>
<gene>
    <name evidence="13" type="ORF">CYCCA115_LOCUS23452</name>
</gene>
<dbReference type="GO" id="GO:0003883">
    <property type="term" value="F:CTP synthase activity"/>
    <property type="evidence" value="ECO:0007669"/>
    <property type="project" value="UniProtKB-UniRule"/>
</dbReference>
<dbReference type="SUPFAM" id="SSF52317">
    <property type="entry name" value="Class I glutamine amidotransferase-like"/>
    <property type="match status" value="1"/>
</dbReference>
<keyword evidence="4 9" id="KW-0547">Nucleotide-binding</keyword>
<keyword evidence="3 9" id="KW-0436">Ligase</keyword>
<reference evidence="13" key="1">
    <citation type="submission" date="2023-08" db="EMBL/GenBank/DDBJ databases">
        <authorList>
            <person name="Audoor S."/>
            <person name="Bilcke G."/>
        </authorList>
    </citation>
    <scope>NUCLEOTIDE SEQUENCE</scope>
</reference>
<keyword evidence="5 9" id="KW-0067">ATP-binding</keyword>
<comment type="similarity">
    <text evidence="2 9">Belongs to the CTP synthase family.</text>
</comment>
<dbReference type="Gene3D" id="3.40.50.880">
    <property type="match status" value="1"/>
</dbReference>
<dbReference type="CDD" id="cd03113">
    <property type="entry name" value="CTPS_N"/>
    <property type="match status" value="1"/>
</dbReference>
<evidence type="ECO:0000256" key="10">
    <source>
        <dbReference type="SAM" id="SignalP"/>
    </source>
</evidence>
<protein>
    <recommendedName>
        <fullName evidence="9">CTP synthase</fullName>
        <ecNumber evidence="9">6.3.4.2</ecNumber>
    </recommendedName>
    <alternativeName>
        <fullName evidence="9">UTP--ammonia ligase</fullName>
    </alternativeName>
</protein>
<dbReference type="AlphaFoldDB" id="A0AAD2GBI5"/>
<dbReference type="PANTHER" id="PTHR11550:SF0">
    <property type="entry name" value="CTP SYNTHASE-RELATED"/>
    <property type="match status" value="1"/>
</dbReference>
<dbReference type="Pfam" id="PF06418">
    <property type="entry name" value="CTP_synth_N"/>
    <property type="match status" value="1"/>
</dbReference>
<keyword evidence="7 9" id="KW-0665">Pyrimidine biosynthesis</keyword>
<evidence type="ECO:0000256" key="5">
    <source>
        <dbReference type="ARBA" id="ARBA00022840"/>
    </source>
</evidence>
<dbReference type="GO" id="GO:0044210">
    <property type="term" value="P:'de novo' CTP biosynthetic process"/>
    <property type="evidence" value="ECO:0007669"/>
    <property type="project" value="UniProtKB-UniRule"/>
</dbReference>
<dbReference type="FunFam" id="3.40.50.880:FF:000002">
    <property type="entry name" value="CTP synthase"/>
    <property type="match status" value="1"/>
</dbReference>
<evidence type="ECO:0000256" key="8">
    <source>
        <dbReference type="ARBA" id="ARBA00047781"/>
    </source>
</evidence>
<evidence type="ECO:0000256" key="4">
    <source>
        <dbReference type="ARBA" id="ARBA00022741"/>
    </source>
</evidence>
<feature type="domain" description="Glutamine amidotransferase" evidence="11">
    <location>
        <begin position="412"/>
        <end position="642"/>
    </location>
</feature>
<feature type="chain" id="PRO_5041973158" description="CTP synthase" evidence="10">
    <location>
        <begin position="20"/>
        <end position="654"/>
    </location>
</feature>
<dbReference type="PANTHER" id="PTHR11550">
    <property type="entry name" value="CTP SYNTHASE"/>
    <property type="match status" value="1"/>
</dbReference>
<comment type="catalytic activity">
    <reaction evidence="8 9">
        <text>UTP + L-glutamine + ATP + H2O = CTP + L-glutamate + ADP + phosphate + 2 H(+)</text>
        <dbReference type="Rhea" id="RHEA:26426"/>
        <dbReference type="ChEBI" id="CHEBI:15377"/>
        <dbReference type="ChEBI" id="CHEBI:15378"/>
        <dbReference type="ChEBI" id="CHEBI:29985"/>
        <dbReference type="ChEBI" id="CHEBI:30616"/>
        <dbReference type="ChEBI" id="CHEBI:37563"/>
        <dbReference type="ChEBI" id="CHEBI:43474"/>
        <dbReference type="ChEBI" id="CHEBI:46398"/>
        <dbReference type="ChEBI" id="CHEBI:58359"/>
        <dbReference type="ChEBI" id="CHEBI:456216"/>
        <dbReference type="EC" id="6.3.4.2"/>
    </reaction>
</comment>
<dbReference type="InterPro" id="IPR027417">
    <property type="entry name" value="P-loop_NTPase"/>
</dbReference>
<evidence type="ECO:0000256" key="9">
    <source>
        <dbReference type="RuleBase" id="RU810713"/>
    </source>
</evidence>
<dbReference type="NCBIfam" id="TIGR00337">
    <property type="entry name" value="PyrG"/>
    <property type="match status" value="1"/>
</dbReference>
<dbReference type="Proteomes" id="UP001295423">
    <property type="component" value="Unassembled WGS sequence"/>
</dbReference>
<comment type="function">
    <text evidence="9">Catalyzes the ATP-dependent amination of UTP to CTP with either L-glutamine or ammonia as the source of nitrogen.</text>
</comment>
<feature type="signal peptide" evidence="10">
    <location>
        <begin position="1"/>
        <end position="19"/>
    </location>
</feature>
<dbReference type="GO" id="GO:0042802">
    <property type="term" value="F:identical protein binding"/>
    <property type="evidence" value="ECO:0007669"/>
    <property type="project" value="TreeGrafter"/>
</dbReference>
<feature type="domain" description="CTP synthase N-terminal" evidence="12">
    <location>
        <begin position="70"/>
        <end position="357"/>
    </location>
</feature>
<evidence type="ECO:0000313" key="14">
    <source>
        <dbReference type="Proteomes" id="UP001295423"/>
    </source>
</evidence>
<evidence type="ECO:0000313" key="13">
    <source>
        <dbReference type="EMBL" id="CAJ1968902.1"/>
    </source>
</evidence>
<dbReference type="GO" id="GO:0019856">
    <property type="term" value="P:pyrimidine nucleobase biosynthetic process"/>
    <property type="evidence" value="ECO:0007669"/>
    <property type="project" value="TreeGrafter"/>
</dbReference>
<keyword evidence="10" id="KW-0732">Signal</keyword>
<dbReference type="CDD" id="cd01746">
    <property type="entry name" value="GATase1_CTP_Synthase"/>
    <property type="match status" value="1"/>
</dbReference>
<dbReference type="InterPro" id="IPR017456">
    <property type="entry name" value="CTP_synthase_N"/>
</dbReference>
<evidence type="ECO:0000256" key="3">
    <source>
        <dbReference type="ARBA" id="ARBA00022598"/>
    </source>
</evidence>
<dbReference type="GO" id="GO:0005524">
    <property type="term" value="F:ATP binding"/>
    <property type="evidence" value="ECO:0007669"/>
    <property type="project" value="UniProtKB-KW"/>
</dbReference>
<dbReference type="Gene3D" id="3.40.50.300">
    <property type="entry name" value="P-loop containing nucleotide triphosphate hydrolases"/>
    <property type="match status" value="1"/>
</dbReference>
<dbReference type="SUPFAM" id="SSF52540">
    <property type="entry name" value="P-loop containing nucleoside triphosphate hydrolases"/>
    <property type="match status" value="1"/>
</dbReference>
<evidence type="ECO:0000256" key="6">
    <source>
        <dbReference type="ARBA" id="ARBA00022962"/>
    </source>
</evidence>